<accession>A0ABR0QY09</accession>
<sequence>MITYQKPKEIQLKINSRFGHSREEKQRDDERRKHRATTKVVENDSKGAAMEKMRMERLEIQPQWRKKRRKMEKEEKNRRDGTRPEGKGSGFQRE</sequence>
<organism evidence="2 3">
    <name type="scientific">Gossypium arboreum</name>
    <name type="common">Tree cotton</name>
    <name type="synonym">Gossypium nanking</name>
    <dbReference type="NCBI Taxonomy" id="29729"/>
    <lineage>
        <taxon>Eukaryota</taxon>
        <taxon>Viridiplantae</taxon>
        <taxon>Streptophyta</taxon>
        <taxon>Embryophyta</taxon>
        <taxon>Tracheophyta</taxon>
        <taxon>Spermatophyta</taxon>
        <taxon>Magnoliopsida</taxon>
        <taxon>eudicotyledons</taxon>
        <taxon>Gunneridae</taxon>
        <taxon>Pentapetalae</taxon>
        <taxon>rosids</taxon>
        <taxon>malvids</taxon>
        <taxon>Malvales</taxon>
        <taxon>Malvaceae</taxon>
        <taxon>Malvoideae</taxon>
        <taxon>Gossypium</taxon>
    </lineage>
</organism>
<feature type="region of interest" description="Disordered" evidence="1">
    <location>
        <begin position="1"/>
        <end position="94"/>
    </location>
</feature>
<evidence type="ECO:0000256" key="1">
    <source>
        <dbReference type="SAM" id="MobiDB-lite"/>
    </source>
</evidence>
<comment type="caution">
    <text evidence="2">The sequence shown here is derived from an EMBL/GenBank/DDBJ whole genome shotgun (WGS) entry which is preliminary data.</text>
</comment>
<feature type="compositionally biased region" description="Basic and acidic residues" evidence="1">
    <location>
        <begin position="71"/>
        <end position="94"/>
    </location>
</feature>
<dbReference type="Proteomes" id="UP001358586">
    <property type="component" value="Chromosome 1"/>
</dbReference>
<evidence type="ECO:0000313" key="3">
    <source>
        <dbReference type="Proteomes" id="UP001358586"/>
    </source>
</evidence>
<feature type="compositionally biased region" description="Basic and acidic residues" evidence="1">
    <location>
        <begin position="1"/>
        <end position="11"/>
    </location>
</feature>
<name>A0ABR0QY09_GOSAR</name>
<feature type="compositionally biased region" description="Basic and acidic residues" evidence="1">
    <location>
        <begin position="41"/>
        <end position="59"/>
    </location>
</feature>
<evidence type="ECO:0000313" key="2">
    <source>
        <dbReference type="EMBL" id="KAK5844215.1"/>
    </source>
</evidence>
<keyword evidence="3" id="KW-1185">Reference proteome</keyword>
<gene>
    <name evidence="2" type="ORF">PVK06_000351</name>
</gene>
<protein>
    <submittedName>
        <fullName evidence="2">Uncharacterized protein</fullName>
    </submittedName>
</protein>
<reference evidence="2 3" key="1">
    <citation type="submission" date="2023-03" db="EMBL/GenBank/DDBJ databases">
        <title>WGS of Gossypium arboreum.</title>
        <authorList>
            <person name="Yu D."/>
        </authorList>
    </citation>
    <scope>NUCLEOTIDE SEQUENCE [LARGE SCALE GENOMIC DNA]</scope>
    <source>
        <tissue evidence="2">Leaf</tissue>
    </source>
</reference>
<proteinExistence type="predicted"/>
<feature type="compositionally biased region" description="Basic and acidic residues" evidence="1">
    <location>
        <begin position="20"/>
        <end position="31"/>
    </location>
</feature>
<dbReference type="EMBL" id="JARKNE010000001">
    <property type="protein sequence ID" value="KAK5844215.1"/>
    <property type="molecule type" value="Genomic_DNA"/>
</dbReference>